<evidence type="ECO:0000313" key="17">
    <source>
        <dbReference type="Proteomes" id="UP000597656"/>
    </source>
</evidence>
<keyword evidence="7 10" id="KW-0720">Serine protease</keyword>
<dbReference type="SUPFAM" id="SSF52743">
    <property type="entry name" value="Subtilisin-like"/>
    <property type="match status" value="1"/>
</dbReference>
<dbReference type="PRINTS" id="PR00723">
    <property type="entry name" value="SUBTILISIN"/>
</dbReference>
<keyword evidence="9 13" id="KW-0472">Membrane</keyword>
<feature type="domain" description="Peptidase S8/S53" evidence="15">
    <location>
        <begin position="101"/>
        <end position="396"/>
    </location>
</feature>
<accession>A0ABQ2IQX9</accession>
<reference evidence="17" key="1">
    <citation type="journal article" date="2019" name="Int. J. Syst. Evol. Microbiol.">
        <title>The Global Catalogue of Microorganisms (GCM) 10K type strain sequencing project: providing services to taxonomists for standard genome sequencing and annotation.</title>
        <authorList>
            <consortium name="The Broad Institute Genomics Platform"/>
            <consortium name="The Broad Institute Genome Sequencing Center for Infectious Disease"/>
            <person name="Wu L."/>
            <person name="Ma J."/>
        </authorList>
    </citation>
    <scope>NUCLEOTIDE SEQUENCE [LARGE SCALE GENOMIC DNA]</scope>
    <source>
        <strain evidence="17">CGMCC 4.7319</strain>
    </source>
</reference>
<dbReference type="InterPro" id="IPR050131">
    <property type="entry name" value="Peptidase_S8_subtilisin-like"/>
</dbReference>
<dbReference type="Pfam" id="PF00082">
    <property type="entry name" value="Peptidase_S8"/>
    <property type="match status" value="1"/>
</dbReference>
<comment type="similarity">
    <text evidence="2 10 11">Belongs to the peptidase S8 family.</text>
</comment>
<feature type="compositionally biased region" description="Basic and acidic residues" evidence="12">
    <location>
        <begin position="55"/>
        <end position="75"/>
    </location>
</feature>
<evidence type="ECO:0000259" key="15">
    <source>
        <dbReference type="Pfam" id="PF00082"/>
    </source>
</evidence>
<evidence type="ECO:0000256" key="4">
    <source>
        <dbReference type="ARBA" id="ARBA00022670"/>
    </source>
</evidence>
<evidence type="ECO:0000313" key="16">
    <source>
        <dbReference type="EMBL" id="GGN27673.1"/>
    </source>
</evidence>
<feature type="transmembrane region" description="Helical" evidence="13">
    <location>
        <begin position="435"/>
        <end position="458"/>
    </location>
</feature>
<keyword evidence="4 10" id="KW-0645">Protease</keyword>
<dbReference type="Gene3D" id="3.40.50.200">
    <property type="entry name" value="Peptidase S8/S53 domain"/>
    <property type="match status" value="1"/>
</dbReference>
<dbReference type="InterPro" id="IPR023828">
    <property type="entry name" value="Peptidase_S8_Ser-AS"/>
</dbReference>
<evidence type="ECO:0000256" key="8">
    <source>
        <dbReference type="ARBA" id="ARBA00022989"/>
    </source>
</evidence>
<keyword evidence="17" id="KW-1185">Reference proteome</keyword>
<dbReference type="PANTHER" id="PTHR43806">
    <property type="entry name" value="PEPTIDASE S8"/>
    <property type="match status" value="1"/>
</dbReference>
<evidence type="ECO:0000256" key="11">
    <source>
        <dbReference type="RuleBase" id="RU003355"/>
    </source>
</evidence>
<feature type="active site" description="Charge relay system" evidence="10">
    <location>
        <position position="110"/>
    </location>
</feature>
<keyword evidence="8 13" id="KW-1133">Transmembrane helix</keyword>
<evidence type="ECO:0000256" key="2">
    <source>
        <dbReference type="ARBA" id="ARBA00011073"/>
    </source>
</evidence>
<dbReference type="NCBIfam" id="TIGR03921">
    <property type="entry name" value="T7SS_mycosin"/>
    <property type="match status" value="1"/>
</dbReference>
<keyword evidence="3" id="KW-1003">Cell membrane</keyword>
<evidence type="ECO:0000256" key="9">
    <source>
        <dbReference type="ARBA" id="ARBA00023136"/>
    </source>
</evidence>
<feature type="active site" description="Charge relay system" evidence="10">
    <location>
        <position position="143"/>
    </location>
</feature>
<organism evidence="16 17">
    <name type="scientific">Lentzea pudingi</name>
    <dbReference type="NCBI Taxonomy" id="1789439"/>
    <lineage>
        <taxon>Bacteria</taxon>
        <taxon>Bacillati</taxon>
        <taxon>Actinomycetota</taxon>
        <taxon>Actinomycetes</taxon>
        <taxon>Pseudonocardiales</taxon>
        <taxon>Pseudonocardiaceae</taxon>
        <taxon>Lentzea</taxon>
    </lineage>
</organism>
<dbReference type="PANTHER" id="PTHR43806:SF11">
    <property type="entry name" value="CEREVISIN-RELATED"/>
    <property type="match status" value="1"/>
</dbReference>
<dbReference type="InterPro" id="IPR015500">
    <property type="entry name" value="Peptidase_S8_subtilisin-rel"/>
</dbReference>
<dbReference type="RefSeq" id="WP_189160360.1">
    <property type="nucleotide sequence ID" value="NZ_BMNC01000025.1"/>
</dbReference>
<evidence type="ECO:0000256" key="12">
    <source>
        <dbReference type="SAM" id="MobiDB-lite"/>
    </source>
</evidence>
<keyword evidence="14" id="KW-0732">Signal</keyword>
<protein>
    <submittedName>
        <fullName evidence="16">Protease</fullName>
    </submittedName>
</protein>
<proteinExistence type="inferred from homology"/>
<dbReference type="Proteomes" id="UP000597656">
    <property type="component" value="Unassembled WGS sequence"/>
</dbReference>
<comment type="caution">
    <text evidence="16">The sequence shown here is derived from an EMBL/GenBank/DDBJ whole genome shotgun (WGS) entry which is preliminary data.</text>
</comment>
<feature type="chain" id="PRO_5045748362" evidence="14">
    <location>
        <begin position="29"/>
        <end position="470"/>
    </location>
</feature>
<evidence type="ECO:0000256" key="10">
    <source>
        <dbReference type="PROSITE-ProRule" id="PRU01240"/>
    </source>
</evidence>
<sequence>MRTGIRRTTAAATAGLLLLTGTLPQASAQPSSTPAAAKSNSVPPPLAAGAQPPADEGKPDVPYERTNKGCVESDTKSELIKQMPYAQVYLNLEQAHQFATGKGIKIAIIDTGVDPRNPRFGGRVEGGGDYVANQNGIDDCDGHGTEVAGVAAAARTEGDFIGAAPEASILAIRQTSDRYEFKGNAANPEKRASAGKVGTLAQAIVRAANRDAKVINISLTNCSSPKGFSADDQKLQAAIRYAVDVKDVVIVTAAGNLSDQGTGCAAQNNNLDPNNVNSVSSPAWFADDVLSVGSIARSGEVSSFSVWGPWVSIAAPGEEIISVDPKGTGLTNANVTAQGVLDIKGTSFASPYVAGITALVRERFPKLKARQVMDRLKATALHPGNVSGKDNKTGYGMVNPVAALTAVLPGESAGFKAAEPREMNTDVTPPPGLDWPPIIVALSGIGVGGALLMLTLFVRNSLNRKRKQPA</sequence>
<evidence type="ECO:0000256" key="6">
    <source>
        <dbReference type="ARBA" id="ARBA00022801"/>
    </source>
</evidence>
<dbReference type="PROSITE" id="PS51892">
    <property type="entry name" value="SUBTILASE"/>
    <property type="match status" value="1"/>
</dbReference>
<evidence type="ECO:0000256" key="1">
    <source>
        <dbReference type="ARBA" id="ARBA00004162"/>
    </source>
</evidence>
<evidence type="ECO:0000256" key="14">
    <source>
        <dbReference type="SAM" id="SignalP"/>
    </source>
</evidence>
<dbReference type="InterPro" id="IPR022398">
    <property type="entry name" value="Peptidase_S8_His-AS"/>
</dbReference>
<name>A0ABQ2IQX9_9PSEU</name>
<dbReference type="EMBL" id="BMNC01000025">
    <property type="protein sequence ID" value="GGN27673.1"/>
    <property type="molecule type" value="Genomic_DNA"/>
</dbReference>
<dbReference type="InterPro" id="IPR036852">
    <property type="entry name" value="Peptidase_S8/S53_dom_sf"/>
</dbReference>
<dbReference type="GO" id="GO:0008233">
    <property type="term" value="F:peptidase activity"/>
    <property type="evidence" value="ECO:0007669"/>
    <property type="project" value="UniProtKB-KW"/>
</dbReference>
<feature type="active site" description="Charge relay system" evidence="10">
    <location>
        <position position="347"/>
    </location>
</feature>
<dbReference type="PROSITE" id="PS00136">
    <property type="entry name" value="SUBTILASE_ASP"/>
    <property type="match status" value="1"/>
</dbReference>
<gene>
    <name evidence="16" type="ORF">GCM10011609_83180</name>
</gene>
<evidence type="ECO:0000256" key="5">
    <source>
        <dbReference type="ARBA" id="ARBA00022692"/>
    </source>
</evidence>
<feature type="region of interest" description="Disordered" evidence="12">
    <location>
        <begin position="25"/>
        <end position="75"/>
    </location>
</feature>
<evidence type="ECO:0000256" key="3">
    <source>
        <dbReference type="ARBA" id="ARBA00022475"/>
    </source>
</evidence>
<evidence type="ECO:0000256" key="13">
    <source>
        <dbReference type="SAM" id="Phobius"/>
    </source>
</evidence>
<keyword evidence="5 13" id="KW-0812">Transmembrane</keyword>
<feature type="signal peptide" evidence="14">
    <location>
        <begin position="1"/>
        <end position="28"/>
    </location>
</feature>
<dbReference type="GO" id="GO:0006508">
    <property type="term" value="P:proteolysis"/>
    <property type="evidence" value="ECO:0007669"/>
    <property type="project" value="UniProtKB-KW"/>
</dbReference>
<comment type="subcellular location">
    <subcellularLocation>
        <location evidence="1">Cell membrane</location>
        <topology evidence="1">Single-pass membrane protein</topology>
    </subcellularLocation>
</comment>
<dbReference type="InterPro" id="IPR023834">
    <property type="entry name" value="T7SS_pept_S8A_mycosin"/>
</dbReference>
<keyword evidence="6 10" id="KW-0378">Hydrolase</keyword>
<dbReference type="PROSITE" id="PS00137">
    <property type="entry name" value="SUBTILASE_HIS"/>
    <property type="match status" value="1"/>
</dbReference>
<evidence type="ECO:0000256" key="7">
    <source>
        <dbReference type="ARBA" id="ARBA00022825"/>
    </source>
</evidence>
<dbReference type="InterPro" id="IPR023827">
    <property type="entry name" value="Peptidase_S8_Asp-AS"/>
</dbReference>
<dbReference type="InterPro" id="IPR000209">
    <property type="entry name" value="Peptidase_S8/S53_dom"/>
</dbReference>
<dbReference type="PROSITE" id="PS00138">
    <property type="entry name" value="SUBTILASE_SER"/>
    <property type="match status" value="1"/>
</dbReference>
<feature type="compositionally biased region" description="Low complexity" evidence="12">
    <location>
        <begin position="25"/>
        <end position="37"/>
    </location>
</feature>